<comment type="caution">
    <text evidence="1">The sequence shown here is derived from an EMBL/GenBank/DDBJ whole genome shotgun (WGS) entry which is preliminary data.</text>
</comment>
<dbReference type="Pfam" id="PF06245">
    <property type="entry name" value="DUF1015"/>
    <property type="match status" value="1"/>
</dbReference>
<dbReference type="OMA" id="EPVFFAY"/>
<gene>
    <name evidence="1" type="ORF">RFI_24646</name>
</gene>
<dbReference type="PANTHER" id="PTHR36454:SF1">
    <property type="entry name" value="DUF1015 DOMAIN-CONTAINING PROTEIN"/>
    <property type="match status" value="1"/>
</dbReference>
<organism evidence="1 2">
    <name type="scientific">Reticulomyxa filosa</name>
    <dbReference type="NCBI Taxonomy" id="46433"/>
    <lineage>
        <taxon>Eukaryota</taxon>
        <taxon>Sar</taxon>
        <taxon>Rhizaria</taxon>
        <taxon>Retaria</taxon>
        <taxon>Foraminifera</taxon>
        <taxon>Monothalamids</taxon>
        <taxon>Reticulomyxidae</taxon>
        <taxon>Reticulomyxa</taxon>
    </lineage>
</organism>
<sequence length="525" mass="60759">MWRKVGRVCTGVILRPFRGFHPPSDLMQRMACPPFDVIESDEAREMAKGNEKSFLHVDKPEIDFPQGTSQYDDAVYKKGKENLDLFIKNVFLFLFLFLLKWLTQDEKPCLYIYSQEMKVSRTGKVHVQYGIAAEVSAKQYEEKIIKIHEFTRPKKEDDRTRLTDTQRGGYIKLEKCNKQKKGANASPVFLCYRGVKEINEVIEEVTKKQQPYADFISDDGIKHRLWIVEEEKLTDKISHLFAQKVPCLYVADGHHRTASAWRVYKKRREELEKKQQYTGNEAFNYFLAVVFPAEQLNILDYNRIVLTLNELSPDQFLKKLDEQWTYEPCKCVGKKETSEEREDKEDTHASLPLPVTKSNEYRMYLHSKGWFTLKPKPCVLKDVGDDIIKSLDVSILSDFLLAPILGIKDLRNDTRIDFVGGISGLQRLQEKIDQNKSGVAFGLFPTSVDQLMAIADGNKIMPPKSTWFEPKLRSGVVSHKNENLIQFHNKQNFQRIASIFSMPLGRSFGSPVSHDYEKNTIVNFF</sequence>
<dbReference type="OrthoDB" id="5004at2759"/>
<dbReference type="AlphaFoldDB" id="X6MFD2"/>
<protein>
    <recommendedName>
        <fullName evidence="3">DUF1015 domain-containing protein</fullName>
    </recommendedName>
</protein>
<keyword evidence="2" id="KW-1185">Reference proteome</keyword>
<evidence type="ECO:0000313" key="2">
    <source>
        <dbReference type="Proteomes" id="UP000023152"/>
    </source>
</evidence>
<dbReference type="Proteomes" id="UP000023152">
    <property type="component" value="Unassembled WGS sequence"/>
</dbReference>
<dbReference type="PANTHER" id="PTHR36454">
    <property type="entry name" value="LMO2823 PROTEIN"/>
    <property type="match status" value="1"/>
</dbReference>
<evidence type="ECO:0008006" key="3">
    <source>
        <dbReference type="Google" id="ProtNLM"/>
    </source>
</evidence>
<dbReference type="EMBL" id="ASPP01021167">
    <property type="protein sequence ID" value="ETO12728.1"/>
    <property type="molecule type" value="Genomic_DNA"/>
</dbReference>
<accession>X6MFD2</accession>
<evidence type="ECO:0000313" key="1">
    <source>
        <dbReference type="EMBL" id="ETO12728.1"/>
    </source>
</evidence>
<name>X6MFD2_RETFI</name>
<proteinExistence type="predicted"/>
<reference evidence="1 2" key="1">
    <citation type="journal article" date="2013" name="Curr. Biol.">
        <title>The Genome of the Foraminiferan Reticulomyxa filosa.</title>
        <authorList>
            <person name="Glockner G."/>
            <person name="Hulsmann N."/>
            <person name="Schleicher M."/>
            <person name="Noegel A.A."/>
            <person name="Eichinger L."/>
            <person name="Gallinger C."/>
            <person name="Pawlowski J."/>
            <person name="Sierra R."/>
            <person name="Euteneuer U."/>
            <person name="Pillet L."/>
            <person name="Moustafa A."/>
            <person name="Platzer M."/>
            <person name="Groth M."/>
            <person name="Szafranski K."/>
            <person name="Schliwa M."/>
        </authorList>
    </citation>
    <scope>NUCLEOTIDE SEQUENCE [LARGE SCALE GENOMIC DNA]</scope>
</reference>
<dbReference type="InterPro" id="IPR008323">
    <property type="entry name" value="UCP033563"/>
</dbReference>